<evidence type="ECO:0000256" key="1">
    <source>
        <dbReference type="ARBA" id="ARBA00022737"/>
    </source>
</evidence>
<dbReference type="Pfam" id="PF13499">
    <property type="entry name" value="EF-hand_7"/>
    <property type="match status" value="2"/>
</dbReference>
<evidence type="ECO:0000313" key="4">
    <source>
        <dbReference type="EMBL" id="CAG5119317.1"/>
    </source>
</evidence>
<accession>A0A8S3YQ34</accession>
<feature type="domain" description="EF-hand" evidence="3">
    <location>
        <begin position="27"/>
        <end position="62"/>
    </location>
</feature>
<dbReference type="InterPro" id="IPR011992">
    <property type="entry name" value="EF-hand-dom_pair"/>
</dbReference>
<dbReference type="GO" id="GO:0016460">
    <property type="term" value="C:myosin II complex"/>
    <property type="evidence" value="ECO:0007669"/>
    <property type="project" value="TreeGrafter"/>
</dbReference>
<dbReference type="PROSITE" id="PS50222">
    <property type="entry name" value="EF_HAND_2"/>
    <property type="match status" value="3"/>
</dbReference>
<keyword evidence="2" id="KW-0106">Calcium</keyword>
<dbReference type="Gene3D" id="1.10.238.10">
    <property type="entry name" value="EF-hand"/>
    <property type="match status" value="2"/>
</dbReference>
<dbReference type="InterPro" id="IPR050230">
    <property type="entry name" value="CALM/Myosin/TropC-like"/>
</dbReference>
<keyword evidence="1" id="KW-0677">Repeat</keyword>
<feature type="domain" description="EF-hand" evidence="3">
    <location>
        <begin position="63"/>
        <end position="98"/>
    </location>
</feature>
<proteinExistence type="predicted"/>
<dbReference type="PROSITE" id="PS00018">
    <property type="entry name" value="EF_HAND_1"/>
    <property type="match status" value="3"/>
</dbReference>
<protein>
    <recommendedName>
        <fullName evidence="3">EF-hand domain-containing protein</fullName>
    </recommendedName>
</protein>
<dbReference type="EMBL" id="CAJHNH020000685">
    <property type="protein sequence ID" value="CAG5119317.1"/>
    <property type="molecule type" value="Genomic_DNA"/>
</dbReference>
<dbReference type="SMART" id="SM00054">
    <property type="entry name" value="EFh"/>
    <property type="match status" value="3"/>
</dbReference>
<evidence type="ECO:0000259" key="3">
    <source>
        <dbReference type="PROSITE" id="PS50222"/>
    </source>
</evidence>
<dbReference type="PANTHER" id="PTHR23048:SF0">
    <property type="entry name" value="CALMODULIN LIKE 3"/>
    <property type="match status" value="1"/>
</dbReference>
<dbReference type="GO" id="GO:0005509">
    <property type="term" value="F:calcium ion binding"/>
    <property type="evidence" value="ECO:0007669"/>
    <property type="project" value="InterPro"/>
</dbReference>
<dbReference type="FunFam" id="1.10.238.10:FF:000178">
    <property type="entry name" value="Calmodulin-2 A"/>
    <property type="match status" value="1"/>
</dbReference>
<organism evidence="4 5">
    <name type="scientific">Candidula unifasciata</name>
    <dbReference type="NCBI Taxonomy" id="100452"/>
    <lineage>
        <taxon>Eukaryota</taxon>
        <taxon>Metazoa</taxon>
        <taxon>Spiralia</taxon>
        <taxon>Lophotrochozoa</taxon>
        <taxon>Mollusca</taxon>
        <taxon>Gastropoda</taxon>
        <taxon>Heterobranchia</taxon>
        <taxon>Euthyneura</taxon>
        <taxon>Panpulmonata</taxon>
        <taxon>Eupulmonata</taxon>
        <taxon>Stylommatophora</taxon>
        <taxon>Helicina</taxon>
        <taxon>Helicoidea</taxon>
        <taxon>Geomitridae</taxon>
        <taxon>Candidula</taxon>
    </lineage>
</organism>
<name>A0A8S3YQ34_9EUPU</name>
<dbReference type="AlphaFoldDB" id="A0A8S3YQ34"/>
<evidence type="ECO:0000256" key="2">
    <source>
        <dbReference type="ARBA" id="ARBA00022837"/>
    </source>
</evidence>
<dbReference type="Proteomes" id="UP000678393">
    <property type="component" value="Unassembled WGS sequence"/>
</dbReference>
<evidence type="ECO:0000313" key="5">
    <source>
        <dbReference type="Proteomes" id="UP000678393"/>
    </source>
</evidence>
<sequence length="168" mass="19618">MTFWCCKAKPNADKSDKRKSSVKSNQACMAEIKDLFDLFDQDHNGVVTKDEILRTFTSLRLPITEQHAEKLIKEFDRNGDDELEFMEFVSLIRKYLSDTDYPTQGMFKYFDRDGDGYITLDEFVKSMRCVGVHISEKEAAEVVPKYYTPGTDKMDYNNFNKLMKNLML</sequence>
<dbReference type="InterPro" id="IPR018247">
    <property type="entry name" value="EF_Hand_1_Ca_BS"/>
</dbReference>
<gene>
    <name evidence="4" type="ORF">CUNI_LOCUS4875</name>
</gene>
<feature type="domain" description="EF-hand" evidence="3">
    <location>
        <begin position="106"/>
        <end position="133"/>
    </location>
</feature>
<comment type="caution">
    <text evidence="4">The sequence shown here is derived from an EMBL/GenBank/DDBJ whole genome shotgun (WGS) entry which is preliminary data.</text>
</comment>
<dbReference type="SUPFAM" id="SSF47473">
    <property type="entry name" value="EF-hand"/>
    <property type="match status" value="1"/>
</dbReference>
<dbReference type="OrthoDB" id="442428at2759"/>
<dbReference type="PANTHER" id="PTHR23048">
    <property type="entry name" value="MYOSIN LIGHT CHAIN 1, 3"/>
    <property type="match status" value="1"/>
</dbReference>
<reference evidence="4" key="1">
    <citation type="submission" date="2021-04" db="EMBL/GenBank/DDBJ databases">
        <authorList>
            <consortium name="Molecular Ecology Group"/>
        </authorList>
    </citation>
    <scope>NUCLEOTIDE SEQUENCE</scope>
</reference>
<keyword evidence="5" id="KW-1185">Reference proteome</keyword>
<dbReference type="InterPro" id="IPR002048">
    <property type="entry name" value="EF_hand_dom"/>
</dbReference>